<organism evidence="1 2">
    <name type="scientific">Vibrio cholerae</name>
    <dbReference type="NCBI Taxonomy" id="666"/>
    <lineage>
        <taxon>Bacteria</taxon>
        <taxon>Pseudomonadati</taxon>
        <taxon>Pseudomonadota</taxon>
        <taxon>Gammaproteobacteria</taxon>
        <taxon>Vibrionales</taxon>
        <taxon>Vibrionaceae</taxon>
        <taxon>Vibrio</taxon>
    </lineage>
</organism>
<comment type="caution">
    <text evidence="1">The sequence shown here is derived from an EMBL/GenBank/DDBJ whole genome shotgun (WGS) entry which is preliminary data.</text>
</comment>
<accession>A0ABD7SSD5</accession>
<dbReference type="RefSeq" id="WP_119564921.1">
    <property type="nucleotide sequence ID" value="NZ_JAILXN010000001.1"/>
</dbReference>
<dbReference type="EMBL" id="VSIJ01000005">
    <property type="protein sequence ID" value="TXX67201.1"/>
    <property type="molecule type" value="Genomic_DNA"/>
</dbReference>
<evidence type="ECO:0000313" key="2">
    <source>
        <dbReference type="Proteomes" id="UP000323819"/>
    </source>
</evidence>
<evidence type="ECO:0000313" key="1">
    <source>
        <dbReference type="EMBL" id="TXX67201.1"/>
    </source>
</evidence>
<gene>
    <name evidence="1" type="ORF">FXF03_01120</name>
</gene>
<dbReference type="AlphaFoldDB" id="A0ABD7SSD5"/>
<proteinExistence type="predicted"/>
<dbReference type="Proteomes" id="UP000323819">
    <property type="component" value="Unassembled WGS sequence"/>
</dbReference>
<name>A0ABD7SSD5_VIBCL</name>
<protein>
    <submittedName>
        <fullName evidence="1">Uncharacterized protein</fullName>
    </submittedName>
</protein>
<sequence length="100" mass="11226">MQLPVELIDSAIEEIQLFGNLRLSREQMTELLNGSPVVGSFAKYGEFNTKVRGQLADLITQKLLQRNWPECGEGVNMIRFYIAFEKAAKVYGYNVGGVVL</sequence>
<reference evidence="1 2" key="1">
    <citation type="submission" date="2019-06" db="EMBL/GenBank/DDBJ databases">
        <title>Vibrio cholerae phylogeny based on whole-genome sequencing reveals genetic diversity and population strucutre.</title>
        <authorList>
            <person name="Zhiqiu Y."/>
            <person name="Bin L."/>
            <person name="Lingyan J."/>
        </authorList>
    </citation>
    <scope>NUCLEOTIDE SEQUENCE [LARGE SCALE GENOMIC DNA]</scope>
    <source>
        <strain evidence="1 2">N2814</strain>
    </source>
</reference>